<name>A0D0B1_PARTE</name>
<accession>A0D0B1</accession>
<dbReference type="RefSeq" id="XP_001443875.1">
    <property type="nucleotide sequence ID" value="XM_001443838.1"/>
</dbReference>
<dbReference type="InParanoid" id="A0D0B1"/>
<evidence type="ECO:0000313" key="2">
    <source>
        <dbReference type="Proteomes" id="UP000000600"/>
    </source>
</evidence>
<reference evidence="1 2" key="1">
    <citation type="journal article" date="2006" name="Nature">
        <title>Global trends of whole-genome duplications revealed by the ciliate Paramecium tetraurelia.</title>
        <authorList>
            <consortium name="Genoscope"/>
            <person name="Aury J.-M."/>
            <person name="Jaillon O."/>
            <person name="Duret L."/>
            <person name="Noel B."/>
            <person name="Jubin C."/>
            <person name="Porcel B.M."/>
            <person name="Segurens B."/>
            <person name="Daubin V."/>
            <person name="Anthouard V."/>
            <person name="Aiach N."/>
            <person name="Arnaiz O."/>
            <person name="Billaut A."/>
            <person name="Beisson J."/>
            <person name="Blanc I."/>
            <person name="Bouhouche K."/>
            <person name="Camara F."/>
            <person name="Duharcourt S."/>
            <person name="Guigo R."/>
            <person name="Gogendeau D."/>
            <person name="Katinka M."/>
            <person name="Keller A.-M."/>
            <person name="Kissmehl R."/>
            <person name="Klotz C."/>
            <person name="Koll F."/>
            <person name="Le Moue A."/>
            <person name="Lepere C."/>
            <person name="Malinsky S."/>
            <person name="Nowacki M."/>
            <person name="Nowak J.K."/>
            <person name="Plattner H."/>
            <person name="Poulain J."/>
            <person name="Ruiz F."/>
            <person name="Serrano V."/>
            <person name="Zagulski M."/>
            <person name="Dessen P."/>
            <person name="Betermier M."/>
            <person name="Weissenbach J."/>
            <person name="Scarpelli C."/>
            <person name="Schachter V."/>
            <person name="Sperling L."/>
            <person name="Meyer E."/>
            <person name="Cohen J."/>
            <person name="Wincker P."/>
        </authorList>
    </citation>
    <scope>NUCLEOTIDE SEQUENCE [LARGE SCALE GENOMIC DNA]</scope>
    <source>
        <strain evidence="1 2">Stock d4-2</strain>
    </source>
</reference>
<evidence type="ECO:0000313" key="1">
    <source>
        <dbReference type="EMBL" id="CAK76478.1"/>
    </source>
</evidence>
<dbReference type="EMBL" id="CT868241">
    <property type="protein sequence ID" value="CAK76478.1"/>
    <property type="molecule type" value="Genomic_DNA"/>
</dbReference>
<keyword evidence="2" id="KW-1185">Reference proteome</keyword>
<dbReference type="HOGENOM" id="CLU_1581554_0_0_1"/>
<sequence length="169" mass="20519">MVYQADFTNQRNIWNQRLSRLNKSDQQKSRIIQKDFKGNCFMGMLWWMAVRKESAITRWRMCRTSKGWIVETMDISRRINNESKYIGSSEIIQITWSFLGKILFSYEDFSIKQDNHKYIKLAPNSRFKQMDDKRKYNKNLLQILSFHSMIEVKPVYSYADYEILLTKRW</sequence>
<dbReference type="GeneID" id="5029659"/>
<protein>
    <submittedName>
        <fullName evidence="1">Uncharacterized protein</fullName>
    </submittedName>
</protein>
<proteinExistence type="predicted"/>
<dbReference type="KEGG" id="ptm:GSPATT00012030001"/>
<organism evidence="1 2">
    <name type="scientific">Paramecium tetraurelia</name>
    <dbReference type="NCBI Taxonomy" id="5888"/>
    <lineage>
        <taxon>Eukaryota</taxon>
        <taxon>Sar</taxon>
        <taxon>Alveolata</taxon>
        <taxon>Ciliophora</taxon>
        <taxon>Intramacronucleata</taxon>
        <taxon>Oligohymenophorea</taxon>
        <taxon>Peniculida</taxon>
        <taxon>Parameciidae</taxon>
        <taxon>Paramecium</taxon>
    </lineage>
</organism>
<dbReference type="AlphaFoldDB" id="A0D0B1"/>
<gene>
    <name evidence="1" type="ORF">GSPATT00012030001</name>
</gene>
<dbReference type="Proteomes" id="UP000000600">
    <property type="component" value="Unassembled WGS sequence"/>
</dbReference>